<dbReference type="PATRIC" id="fig|1398.18.peg.356"/>
<evidence type="ECO:0000313" key="4">
    <source>
        <dbReference type="Proteomes" id="UP000032024"/>
    </source>
</evidence>
<reference evidence="2" key="4">
    <citation type="submission" date="2016-01" db="EMBL/GenBank/DDBJ databases">
        <authorList>
            <person name="Oliw E.H."/>
        </authorList>
    </citation>
    <scope>NUCLEOTIDE SEQUENCE [LARGE SCALE GENOMIC DNA]</scope>
    <source>
        <strain evidence="2">GED7749B</strain>
    </source>
</reference>
<proteinExistence type="predicted"/>
<accession>A0A0C5CIK3</accession>
<protein>
    <submittedName>
        <fullName evidence="2">Uncharacterized protein</fullName>
    </submittedName>
</protein>
<dbReference type="EMBL" id="CP010525">
    <property type="protein sequence ID" value="AJO21147.1"/>
    <property type="molecule type" value="Genomic_DNA"/>
</dbReference>
<reference evidence="4" key="2">
    <citation type="submission" date="2015-01" db="EMBL/GenBank/DDBJ databases">
        <title>Comparative genome analysis of Bacillus coagulans HM-08, Clostridium butyricum HM-68, Bacillus subtilis HM-66 and Bacillus paralicheniformis BL-09.</title>
        <authorList>
            <person name="Zhang H."/>
        </authorList>
    </citation>
    <scope>NUCLEOTIDE SEQUENCE [LARGE SCALE GENOMIC DNA]</scope>
    <source>
        <strain evidence="4">HM-08</strain>
    </source>
</reference>
<dbReference type="EMBL" id="LRPN01000093">
    <property type="protein sequence ID" value="KWZ80351.1"/>
    <property type="molecule type" value="Genomic_DNA"/>
</dbReference>
<evidence type="ECO:0000313" key="5">
    <source>
        <dbReference type="Proteomes" id="UP000070376"/>
    </source>
</evidence>
<sequence>MNAAPAEEEIQLSVYFRDRIIESLPGLSKKAFWFSNKALIS</sequence>
<name>A0A0C5CIK3_HEYCO</name>
<dbReference type="Proteomes" id="UP000075304">
    <property type="component" value="Unassembled WGS sequence"/>
</dbReference>
<dbReference type="Proteomes" id="UP000032024">
    <property type="component" value="Chromosome"/>
</dbReference>
<dbReference type="AlphaFoldDB" id="A0A0C5CIK3"/>
<evidence type="ECO:0000313" key="2">
    <source>
        <dbReference type="EMBL" id="KWZ80351.1"/>
    </source>
</evidence>
<reference evidence="3 6" key="3">
    <citation type="submission" date="2016-01" db="EMBL/GenBank/DDBJ databases">
        <title>Genome Sequences of Twelve Sporeforming Bacillus Species Isolated from Foods.</title>
        <authorList>
            <person name="Berendsen E.M."/>
            <person name="Wells-Bennik M.H."/>
            <person name="Krawcyk A.O."/>
            <person name="De Jong A."/>
            <person name="Holsappel S."/>
            <person name="Eijlander R.T."/>
            <person name="Kuipers O.P."/>
        </authorList>
    </citation>
    <scope>NUCLEOTIDE SEQUENCE [LARGE SCALE GENOMIC DNA]</scope>
    <source>
        <strain evidence="3 6">B4099</strain>
    </source>
</reference>
<dbReference type="EMBL" id="LQYI01000033">
    <property type="protein sequence ID" value="KYC71302.1"/>
    <property type="molecule type" value="Genomic_DNA"/>
</dbReference>
<reference evidence="1" key="1">
    <citation type="submission" date="2015-01" db="EMBL/GenBank/DDBJ databases">
        <title>Comparative genome analysis of Bacillus coagulans HM-08, Clostridium butyricum HM-68, Bacillus subtilis HM-66 and Bacillus licheniformis BL-09.</title>
        <authorList>
            <person name="Zhang H."/>
        </authorList>
    </citation>
    <scope>NUCLEOTIDE SEQUENCE [LARGE SCALE GENOMIC DNA]</scope>
    <source>
        <strain evidence="1">HM-08</strain>
    </source>
</reference>
<evidence type="ECO:0000313" key="1">
    <source>
        <dbReference type="EMBL" id="AJO21147.1"/>
    </source>
</evidence>
<organism evidence="2 5">
    <name type="scientific">Heyndrickxia coagulans</name>
    <name type="common">Weizmannia coagulans</name>
    <dbReference type="NCBI Taxonomy" id="1398"/>
    <lineage>
        <taxon>Bacteria</taxon>
        <taxon>Bacillati</taxon>
        <taxon>Bacillota</taxon>
        <taxon>Bacilli</taxon>
        <taxon>Bacillales</taxon>
        <taxon>Bacillaceae</taxon>
        <taxon>Heyndrickxia</taxon>
    </lineage>
</organism>
<reference evidence="5" key="5">
    <citation type="submission" date="2016-01" db="EMBL/GenBank/DDBJ databases">
        <authorList>
            <person name="Mitreva M."/>
            <person name="Pepin K.H."/>
            <person name="Mihindukulasuriya K.A."/>
            <person name="Fulton R."/>
            <person name="Fronick C."/>
            <person name="O'Laughlin M."/>
            <person name="Miner T."/>
            <person name="Herter B."/>
            <person name="Rosa B.A."/>
            <person name="Cordes M."/>
            <person name="Tomlinson C."/>
            <person name="Wollam A."/>
            <person name="Palsikar V.B."/>
            <person name="Mardis E.R."/>
            <person name="Wilson R.K."/>
        </authorList>
    </citation>
    <scope>NUCLEOTIDE SEQUENCE [LARGE SCALE GENOMIC DNA]</scope>
    <source>
        <strain evidence="5">GED7749B</strain>
    </source>
</reference>
<dbReference type="Proteomes" id="UP000070376">
    <property type="component" value="Unassembled WGS sequence"/>
</dbReference>
<gene>
    <name evidence="3" type="ORF">B4099_1765</name>
    <name evidence="2" type="ORF">HMPREF3213_02337</name>
    <name evidence="1" type="ORF">SB48_HM08orf00538</name>
</gene>
<dbReference type="STRING" id="1398.AB434_0812"/>
<keyword evidence="4" id="KW-1185">Reference proteome</keyword>
<evidence type="ECO:0000313" key="3">
    <source>
        <dbReference type="EMBL" id="KYC71302.1"/>
    </source>
</evidence>
<evidence type="ECO:0000313" key="6">
    <source>
        <dbReference type="Proteomes" id="UP000075304"/>
    </source>
</evidence>